<name>A0A409WM73_9AGAR</name>
<proteinExistence type="predicted"/>
<accession>A0A409WM73</accession>
<dbReference type="Proteomes" id="UP000284706">
    <property type="component" value="Unassembled WGS sequence"/>
</dbReference>
<feature type="compositionally biased region" description="Basic and acidic residues" evidence="1">
    <location>
        <begin position="63"/>
        <end position="78"/>
    </location>
</feature>
<dbReference type="InParanoid" id="A0A409WM73"/>
<evidence type="ECO:0000256" key="1">
    <source>
        <dbReference type="SAM" id="MobiDB-lite"/>
    </source>
</evidence>
<feature type="compositionally biased region" description="Polar residues" evidence="1">
    <location>
        <begin position="97"/>
        <end position="107"/>
    </location>
</feature>
<gene>
    <name evidence="2" type="ORF">CVT26_015464</name>
</gene>
<comment type="caution">
    <text evidence="2">The sequence shown here is derived from an EMBL/GenBank/DDBJ whole genome shotgun (WGS) entry which is preliminary data.</text>
</comment>
<sequence>MGTELAPLLRLPEVPLEVNYGELGLNSGRQRIGVRRRDRNGAGDGSANDGSAGDGVSVGTLEVEGRDGTKVRGSEGRKKASGSLDDVWKRTSKKGQRQMSLQSTLTL</sequence>
<protein>
    <submittedName>
        <fullName evidence="2">Uncharacterized protein</fullName>
    </submittedName>
</protein>
<organism evidence="2 3">
    <name type="scientific">Gymnopilus dilepis</name>
    <dbReference type="NCBI Taxonomy" id="231916"/>
    <lineage>
        <taxon>Eukaryota</taxon>
        <taxon>Fungi</taxon>
        <taxon>Dikarya</taxon>
        <taxon>Basidiomycota</taxon>
        <taxon>Agaricomycotina</taxon>
        <taxon>Agaricomycetes</taxon>
        <taxon>Agaricomycetidae</taxon>
        <taxon>Agaricales</taxon>
        <taxon>Agaricineae</taxon>
        <taxon>Hymenogastraceae</taxon>
        <taxon>Gymnopilus</taxon>
    </lineage>
</organism>
<evidence type="ECO:0000313" key="3">
    <source>
        <dbReference type="Proteomes" id="UP000284706"/>
    </source>
</evidence>
<reference evidence="2 3" key="1">
    <citation type="journal article" date="2018" name="Evol. Lett.">
        <title>Horizontal gene cluster transfer increased hallucinogenic mushroom diversity.</title>
        <authorList>
            <person name="Reynolds H.T."/>
            <person name="Vijayakumar V."/>
            <person name="Gluck-Thaler E."/>
            <person name="Korotkin H.B."/>
            <person name="Matheny P.B."/>
            <person name="Slot J.C."/>
        </authorList>
    </citation>
    <scope>NUCLEOTIDE SEQUENCE [LARGE SCALE GENOMIC DNA]</scope>
    <source>
        <strain evidence="2 3">SRW20</strain>
    </source>
</reference>
<keyword evidence="3" id="KW-1185">Reference proteome</keyword>
<dbReference type="AlphaFoldDB" id="A0A409WM73"/>
<feature type="region of interest" description="Disordered" evidence="1">
    <location>
        <begin position="27"/>
        <end position="107"/>
    </location>
</feature>
<feature type="compositionally biased region" description="Low complexity" evidence="1">
    <location>
        <begin position="45"/>
        <end position="55"/>
    </location>
</feature>
<evidence type="ECO:0000313" key="2">
    <source>
        <dbReference type="EMBL" id="PPQ79616.1"/>
    </source>
</evidence>
<dbReference type="EMBL" id="NHYE01004996">
    <property type="protein sequence ID" value="PPQ79616.1"/>
    <property type="molecule type" value="Genomic_DNA"/>
</dbReference>